<name>L2GU14_VAVCU</name>
<dbReference type="AlphaFoldDB" id="L2GU14"/>
<dbReference type="InParanoid" id="L2GU14"/>
<keyword evidence="2" id="KW-1185">Reference proteome</keyword>
<reference evidence="2" key="1">
    <citation type="submission" date="2011-03" db="EMBL/GenBank/DDBJ databases">
        <title>The genome sequence of Vavraia culicis strain floridensis.</title>
        <authorList>
            <consortium name="The Broad Institute Genome Sequencing Platform"/>
            <person name="Cuomo C."/>
            <person name="Becnel J."/>
            <person name="Sanscrainte N."/>
            <person name="Young S.K."/>
            <person name="Zeng Q."/>
            <person name="Gargeya S."/>
            <person name="Fitzgerald M."/>
            <person name="Haas B."/>
            <person name="Abouelleil A."/>
            <person name="Alvarado L."/>
            <person name="Arachchi H.M."/>
            <person name="Berlin A."/>
            <person name="Chapman S.B."/>
            <person name="Gearin G."/>
            <person name="Goldberg J."/>
            <person name="Griggs A."/>
            <person name="Gujja S."/>
            <person name="Hansen M."/>
            <person name="Heiman D."/>
            <person name="Howarth C."/>
            <person name="Larimer J."/>
            <person name="Lui A."/>
            <person name="MacDonald P.J.P."/>
            <person name="McCowen C."/>
            <person name="Montmayeur A."/>
            <person name="Murphy C."/>
            <person name="Neiman D."/>
            <person name="Pearson M."/>
            <person name="Priest M."/>
            <person name="Roberts A."/>
            <person name="Saif S."/>
            <person name="Shea T."/>
            <person name="Sisk P."/>
            <person name="Stolte C."/>
            <person name="Sykes S."/>
            <person name="Wortman J."/>
            <person name="Nusbaum C."/>
            <person name="Birren B."/>
        </authorList>
    </citation>
    <scope>NUCLEOTIDE SEQUENCE [LARGE SCALE GENOMIC DNA]</scope>
    <source>
        <strain evidence="2">floridensis</strain>
    </source>
</reference>
<evidence type="ECO:0000313" key="2">
    <source>
        <dbReference type="Proteomes" id="UP000011081"/>
    </source>
</evidence>
<dbReference type="EMBL" id="GL877439">
    <property type="protein sequence ID" value="ELA46590.1"/>
    <property type="molecule type" value="Genomic_DNA"/>
</dbReference>
<dbReference type="RefSeq" id="XP_008074936.1">
    <property type="nucleotide sequence ID" value="XM_008076745.1"/>
</dbReference>
<proteinExistence type="predicted"/>
<dbReference type="HOGENOM" id="CLU_628816_0_0_1"/>
<dbReference type="Gene3D" id="3.80.10.10">
    <property type="entry name" value="Ribonuclease Inhibitor"/>
    <property type="match status" value="1"/>
</dbReference>
<dbReference type="VEuPathDB" id="MicrosporidiaDB:VCUG_01920"/>
<evidence type="ECO:0000313" key="1">
    <source>
        <dbReference type="EMBL" id="ELA46590.1"/>
    </source>
</evidence>
<gene>
    <name evidence="1" type="ORF">VCUG_01920</name>
</gene>
<sequence length="436" mass="50776">MIPADSYVIRLANIYINLFLQKLPTNVSELCVSKSAIDCLAVGGDIETISLSKVKIESRIYFMEQNNVKHVILDEVEGFLDLQNASQLESVQLLGRNRYLRLGGINKCRNIKCLKLSWNLDENVLGRIKLAEFENLEVFSIANSVERRIKSEVTMPNYFMRQPSGLFPDFEQAYGGTLVKYDDYVLRNKWYTILSTMSCQVTMKDLNISYANFYNQPRYEILAQFSNLEALTVQFTKIDKLFFSKLPLSLTYLDISFTSYAIYGLRMKYLLKLDTLIMYLPSNSGTEQEKKYYFDVFQYIDRNRLTYLDIGNADFNYLAGYNIFHNLKTLIIRDSVLCTSFFDKFVSHIEVLWCDKYVKLEQSDILSIAKLKHLTTFITDFESKENEQQIGNLVKQPGYFTRLIRIGRDAKTMLRYMPKYQDHGHLPFTPTAMNSF</sequence>
<protein>
    <submittedName>
        <fullName evidence="1">Uncharacterized protein</fullName>
    </submittedName>
</protein>
<dbReference type="SUPFAM" id="SSF52058">
    <property type="entry name" value="L domain-like"/>
    <property type="match status" value="1"/>
</dbReference>
<organism evidence="1 2">
    <name type="scientific">Vavraia culicis (isolate floridensis)</name>
    <name type="common">Microsporidian parasite</name>
    <dbReference type="NCBI Taxonomy" id="948595"/>
    <lineage>
        <taxon>Eukaryota</taxon>
        <taxon>Fungi</taxon>
        <taxon>Fungi incertae sedis</taxon>
        <taxon>Microsporidia</taxon>
        <taxon>Pleistophoridae</taxon>
        <taxon>Vavraia</taxon>
    </lineage>
</organism>
<dbReference type="GeneID" id="19879789"/>
<dbReference type="Proteomes" id="UP000011081">
    <property type="component" value="Unassembled WGS sequence"/>
</dbReference>
<dbReference type="InterPro" id="IPR032675">
    <property type="entry name" value="LRR_dom_sf"/>
</dbReference>
<accession>L2GU14</accession>